<feature type="domain" description="SCP" evidence="1">
    <location>
        <begin position="209"/>
        <end position="304"/>
    </location>
</feature>
<dbReference type="InterPro" id="IPR014044">
    <property type="entry name" value="CAP_dom"/>
</dbReference>
<dbReference type="Proteomes" id="UP000604083">
    <property type="component" value="Unassembled WGS sequence"/>
</dbReference>
<dbReference type="EMBL" id="JAENIO010000037">
    <property type="protein sequence ID" value="MBK1834972.1"/>
    <property type="molecule type" value="Genomic_DNA"/>
</dbReference>
<keyword evidence="3" id="KW-1185">Reference proteome</keyword>
<name>A0A934RS80_9BACT</name>
<dbReference type="PANTHER" id="PTHR31157:SF1">
    <property type="entry name" value="SCP DOMAIN-CONTAINING PROTEIN"/>
    <property type="match status" value="1"/>
</dbReference>
<dbReference type="Gene3D" id="3.40.33.10">
    <property type="entry name" value="CAP"/>
    <property type="match status" value="1"/>
</dbReference>
<dbReference type="Pfam" id="PF00188">
    <property type="entry name" value="CAP"/>
    <property type="match status" value="1"/>
</dbReference>
<accession>A0A934RS80</accession>
<dbReference type="SUPFAM" id="SSF55797">
    <property type="entry name" value="PR-1-like"/>
    <property type="match status" value="1"/>
</dbReference>
<dbReference type="RefSeq" id="WP_377174399.1">
    <property type="nucleotide sequence ID" value="NZ_JBHUJA010000032.1"/>
</dbReference>
<gene>
    <name evidence="2" type="ORF">JIN78_12955</name>
</gene>
<evidence type="ECO:0000313" key="3">
    <source>
        <dbReference type="Proteomes" id="UP000604083"/>
    </source>
</evidence>
<protein>
    <recommendedName>
        <fullName evidence="1">SCP domain-containing protein</fullName>
    </recommendedName>
</protein>
<reference evidence="2" key="1">
    <citation type="submission" date="2021-01" db="EMBL/GenBank/DDBJ databases">
        <title>Modified the classification status of verrucomicrobia.</title>
        <authorList>
            <person name="Feng X."/>
        </authorList>
    </citation>
    <scope>NUCLEOTIDE SEQUENCE</scope>
    <source>
        <strain evidence="2">KCTC 12986</strain>
    </source>
</reference>
<sequence>MKSEDPERRQAAYSTLQLLDESALPKFQTALYAAKTHHEKRLSQVLGAGRDNLFQELAPQLTQLAEERERVMKLIRTDYKKDSSKVKMLRNEVEDIDRLRERASRLAAKDLSGLESRVAEVAAAIVELGDELERVESHREGEVFEPDDSPAEERQEEALAETYDGEQFLAFRKARQEFLSAAERLEKVYRANEEMAWASASQKQFAHILNTERAILGLRPLQLEERLSAASSGHSQDMKDHGFFAHQSPVEGKKTPGDRARLAKYQGGWSGENIFMGSSSPQSAYNAWFASDGHRFIMFAGASDSGPNELGVGPVGSHWTMMTGRK</sequence>
<evidence type="ECO:0000259" key="1">
    <source>
        <dbReference type="Pfam" id="PF00188"/>
    </source>
</evidence>
<comment type="caution">
    <text evidence="2">The sequence shown here is derived from an EMBL/GenBank/DDBJ whole genome shotgun (WGS) entry which is preliminary data.</text>
</comment>
<dbReference type="CDD" id="cd05379">
    <property type="entry name" value="CAP_bacterial"/>
    <property type="match status" value="1"/>
</dbReference>
<dbReference type="InterPro" id="IPR035940">
    <property type="entry name" value="CAP_sf"/>
</dbReference>
<dbReference type="AlphaFoldDB" id="A0A934RS80"/>
<organism evidence="2 3">
    <name type="scientific">Roseibacillus ishigakijimensis</name>
    <dbReference type="NCBI Taxonomy" id="454146"/>
    <lineage>
        <taxon>Bacteria</taxon>
        <taxon>Pseudomonadati</taxon>
        <taxon>Verrucomicrobiota</taxon>
        <taxon>Verrucomicrobiia</taxon>
        <taxon>Verrucomicrobiales</taxon>
        <taxon>Verrucomicrobiaceae</taxon>
        <taxon>Roseibacillus</taxon>
    </lineage>
</organism>
<evidence type="ECO:0000313" key="2">
    <source>
        <dbReference type="EMBL" id="MBK1834972.1"/>
    </source>
</evidence>
<dbReference type="PANTHER" id="PTHR31157">
    <property type="entry name" value="SCP DOMAIN-CONTAINING PROTEIN"/>
    <property type="match status" value="1"/>
</dbReference>
<proteinExistence type="predicted"/>